<dbReference type="EMBL" id="KZ819665">
    <property type="protein sequence ID" value="PWN28307.1"/>
    <property type="molecule type" value="Genomic_DNA"/>
</dbReference>
<sequence>MRKICARKMASVNDQSASNVTACPKNRRESPYTWVVPALQCKEGRRRSMKASHDRALRAFVTTYAQSSIAKILTLADRALSSFPRAPLSASRYHEPFPAVMRCCSEEGPPSASDSLVSLRRTPIIVMHKTQEPLGRPECTAPPRGCRPALQTFFQSS</sequence>
<evidence type="ECO:0000313" key="2">
    <source>
        <dbReference type="Proteomes" id="UP000245884"/>
    </source>
</evidence>
<protein>
    <submittedName>
        <fullName evidence="1">Uncharacterized protein</fullName>
    </submittedName>
</protein>
<keyword evidence="2" id="KW-1185">Reference proteome</keyword>
<reference evidence="1 2" key="1">
    <citation type="journal article" date="2018" name="Mol. Biol. Evol.">
        <title>Broad Genomic Sampling Reveals a Smut Pathogenic Ancestry of the Fungal Clade Ustilaginomycotina.</title>
        <authorList>
            <person name="Kijpornyongpan T."/>
            <person name="Mondo S.J."/>
            <person name="Barry K."/>
            <person name="Sandor L."/>
            <person name="Lee J."/>
            <person name="Lipzen A."/>
            <person name="Pangilinan J."/>
            <person name="LaButti K."/>
            <person name="Hainaut M."/>
            <person name="Henrissat B."/>
            <person name="Grigoriev I.V."/>
            <person name="Spatafora J.W."/>
            <person name="Aime M.C."/>
        </authorList>
    </citation>
    <scope>NUCLEOTIDE SEQUENCE [LARGE SCALE GENOMIC DNA]</scope>
    <source>
        <strain evidence="1 2">MCA 5214</strain>
    </source>
</reference>
<dbReference type="RefSeq" id="XP_025362919.1">
    <property type="nucleotide sequence ID" value="XM_025503493.1"/>
</dbReference>
<proteinExistence type="predicted"/>
<gene>
    <name evidence="1" type="ORF">BDZ90DRAFT_144637</name>
</gene>
<accession>A0A316USN7</accession>
<dbReference type="GeneID" id="37025316"/>
<name>A0A316USN7_9BASI</name>
<organism evidence="1 2">
    <name type="scientific">Jaminaea rosea</name>
    <dbReference type="NCBI Taxonomy" id="1569628"/>
    <lineage>
        <taxon>Eukaryota</taxon>
        <taxon>Fungi</taxon>
        <taxon>Dikarya</taxon>
        <taxon>Basidiomycota</taxon>
        <taxon>Ustilaginomycotina</taxon>
        <taxon>Exobasidiomycetes</taxon>
        <taxon>Microstromatales</taxon>
        <taxon>Microstromatales incertae sedis</taxon>
        <taxon>Jaminaea</taxon>
    </lineage>
</organism>
<dbReference type="AlphaFoldDB" id="A0A316USN7"/>
<dbReference type="Proteomes" id="UP000245884">
    <property type="component" value="Unassembled WGS sequence"/>
</dbReference>
<evidence type="ECO:0000313" key="1">
    <source>
        <dbReference type="EMBL" id="PWN28307.1"/>
    </source>
</evidence>